<reference evidence="2 3" key="1">
    <citation type="journal article" date="2018" name="Aquat. Microb. Ecol.">
        <title>Gammaproteobacterial methanotrophs dominate.</title>
        <authorList>
            <person name="Rissanen A.J."/>
            <person name="Saarenheimo J."/>
            <person name="Tiirola M."/>
            <person name="Peura S."/>
            <person name="Aalto S.L."/>
            <person name="Karvinen A."/>
            <person name="Nykanen H."/>
        </authorList>
    </citation>
    <scope>NUCLEOTIDE SEQUENCE [LARGE SCALE GENOMIC DNA]</scope>
    <source>
        <strain evidence="2">AMbin10</strain>
    </source>
</reference>
<dbReference type="AlphaFoldDB" id="A0A2W4R0L2"/>
<dbReference type="SUPFAM" id="SSF51101">
    <property type="entry name" value="Mannose-binding lectins"/>
    <property type="match status" value="1"/>
</dbReference>
<dbReference type="EMBL" id="QJPH01000353">
    <property type="protein sequence ID" value="PZN76716.1"/>
    <property type="molecule type" value="Genomic_DNA"/>
</dbReference>
<dbReference type="Pfam" id="PF01419">
    <property type="entry name" value="Jacalin"/>
    <property type="match status" value="1"/>
</dbReference>
<comment type="caution">
    <text evidence="2">The sequence shown here is derived from an EMBL/GenBank/DDBJ whole genome shotgun (WGS) entry which is preliminary data.</text>
</comment>
<dbReference type="Gene3D" id="2.100.10.30">
    <property type="entry name" value="Jacalin-like lectin domain"/>
    <property type="match status" value="1"/>
</dbReference>
<feature type="domain" description="Jacalin-type lectin" evidence="1">
    <location>
        <begin position="269"/>
        <end position="387"/>
    </location>
</feature>
<evidence type="ECO:0000313" key="3">
    <source>
        <dbReference type="Proteomes" id="UP000249396"/>
    </source>
</evidence>
<name>A0A2W4R0L2_9GAMM</name>
<sequence length="403" mass="42335">VLGAEYVALFVYDCETVDQQNSVMNGFSAVGIVPVDPPVTIGVDFSKSMSTANSSTNVNMRIYQWLNGSTSALPTLGASSTNEDITNIVNFASNFGAANVAGNGAVLSFCTTGYETLLPTTAKTAFQPVVNNRTAFSNNVSTSLASLGSIRKQMQSIAEIYQKFGYSGDSTFVQHCQQLNEDTQALQTWIAQVNANPTGTYSYPNPPQSVNNGMPAMNYTLDTGPVWGSNVSGEWYDLATSASANTTNLNNNASNPASPIPLTEQPVLASITLWGQNGVYVNQIGTSYETSSGTVQFVHGGTSQQGGKKANSVCASSPLNLKSGEFITGISGVDGDYVNQLTFTTSLGQSLTWPTSCQSSGAFNWSVPQGATLVGFQGSCGSVLNQLQPAYVQFAAASWSAIA</sequence>
<evidence type="ECO:0000313" key="2">
    <source>
        <dbReference type="EMBL" id="PZN76716.1"/>
    </source>
</evidence>
<evidence type="ECO:0000259" key="1">
    <source>
        <dbReference type="Pfam" id="PF01419"/>
    </source>
</evidence>
<dbReference type="Proteomes" id="UP000249396">
    <property type="component" value="Unassembled WGS sequence"/>
</dbReference>
<gene>
    <name evidence="2" type="ORF">DM484_16010</name>
</gene>
<organism evidence="2 3">
    <name type="scientific">Candidatus Methylumidiphilus alinenensis</name>
    <dbReference type="NCBI Taxonomy" id="2202197"/>
    <lineage>
        <taxon>Bacteria</taxon>
        <taxon>Pseudomonadati</taxon>
        <taxon>Pseudomonadota</taxon>
        <taxon>Gammaproteobacteria</taxon>
        <taxon>Methylococcales</taxon>
        <taxon>Candidatus Methylumidiphilus</taxon>
    </lineage>
</organism>
<protein>
    <recommendedName>
        <fullName evidence="1">Jacalin-type lectin domain-containing protein</fullName>
    </recommendedName>
</protein>
<dbReference type="InterPro" id="IPR001229">
    <property type="entry name" value="Jacalin-like_lectin_dom"/>
</dbReference>
<feature type="non-terminal residue" evidence="2">
    <location>
        <position position="1"/>
    </location>
</feature>
<dbReference type="InterPro" id="IPR036404">
    <property type="entry name" value="Jacalin-like_lectin_dom_sf"/>
</dbReference>
<proteinExistence type="predicted"/>
<accession>A0A2W4R0L2</accession>